<keyword evidence="1" id="KW-0812">Transmembrane</keyword>
<proteinExistence type="predicted"/>
<evidence type="ECO:0000313" key="2">
    <source>
        <dbReference type="EMBL" id="CRZ21731.1"/>
    </source>
</evidence>
<reference evidence="2" key="1">
    <citation type="journal article" date="2007" name="Science">
        <title>Draft genome of the filarial nematode parasite Brugia malayi.</title>
        <authorList>
            <person name="Ghedin E."/>
            <person name="Wang S."/>
            <person name="Spiro D."/>
            <person name="Caler E."/>
            <person name="Zhao Q."/>
            <person name="Crabtree J."/>
            <person name="Allen J.E."/>
            <person name="Delcher A.L."/>
            <person name="Guiliano D.B."/>
            <person name="Miranda-Saavedra D."/>
            <person name="Angiuoli S.V."/>
            <person name="Creasy T."/>
            <person name="Amedeo P."/>
            <person name="Haas B."/>
            <person name="El-Sayed N.M."/>
            <person name="Wortman J.R."/>
            <person name="Feldblyum T."/>
            <person name="Tallon L."/>
            <person name="Schatz M."/>
            <person name="Shumway M."/>
            <person name="Koo H."/>
            <person name="Salzberg S.L."/>
            <person name="Schobel S."/>
            <person name="Pertea M."/>
            <person name="Pop M."/>
            <person name="White O."/>
            <person name="Barton G.J."/>
            <person name="Carlow C.K."/>
            <person name="Crawford M.J."/>
            <person name="Daub J."/>
            <person name="Dimmic M.W."/>
            <person name="Estes C.F."/>
            <person name="Foster J.M."/>
            <person name="Ganatra M."/>
            <person name="Gregory W.F."/>
            <person name="Johnson N.M."/>
            <person name="Jin J."/>
            <person name="Komuniecki R."/>
            <person name="Korf I."/>
            <person name="Kumar S."/>
            <person name="Laney S."/>
            <person name="Li B.W."/>
            <person name="Li W."/>
            <person name="Lindblom T.H."/>
            <person name="Lustigman S."/>
            <person name="Ma D."/>
            <person name="Maina C.V."/>
            <person name="Martin D.M."/>
            <person name="McCarter J.P."/>
            <person name="McReynolds L."/>
            <person name="Mitreva M."/>
            <person name="Nutman T.B."/>
            <person name="Parkinson J."/>
            <person name="Peregrin-Alvarez J.M."/>
            <person name="Poole C."/>
            <person name="Ren Q."/>
            <person name="Saunders L."/>
            <person name="Sluder A.E."/>
            <person name="Smith K."/>
            <person name="Stanke M."/>
            <person name="Unnasch T.R."/>
            <person name="Ware J."/>
            <person name="Wei A.D."/>
            <person name="Weil G."/>
            <person name="Williams D.J."/>
            <person name="Zhang Y."/>
            <person name="Williams S.A."/>
            <person name="Fraser-Liggett C."/>
            <person name="Slatko B."/>
            <person name="Blaxter M.L."/>
            <person name="Scott A.L."/>
        </authorList>
    </citation>
    <scope>NUCLEOTIDE SEQUENCE</scope>
    <source>
        <strain evidence="2">FR3</strain>
    </source>
</reference>
<evidence type="ECO:0000256" key="1">
    <source>
        <dbReference type="SAM" id="Phobius"/>
    </source>
</evidence>
<name>A0A1I9GBN9_BRUMA</name>
<gene>
    <name evidence="2" type="primary">Bm7751</name>
    <name evidence="2" type="ORF">BM_Bm7751</name>
</gene>
<accession>A0A1I9GBN9</accession>
<feature type="transmembrane region" description="Helical" evidence="1">
    <location>
        <begin position="6"/>
        <end position="23"/>
    </location>
</feature>
<reference evidence="2" key="2">
    <citation type="submission" date="2012-12" db="EMBL/GenBank/DDBJ databases">
        <authorList>
            <consortium name="WormBase Consortium"/>
            <person name="Ghedin E."/>
            <person name="Paulini M."/>
        </authorList>
    </citation>
    <scope>NUCLEOTIDE SEQUENCE</scope>
    <source>
        <strain evidence="2">FR3</strain>
    </source>
</reference>
<keyword evidence="1" id="KW-1133">Transmembrane helix</keyword>
<sequence length="169" mass="19064">MRVQCLPTTVVIIIFLLLAGISYPKRGMRPTVTAMAVDAVPVMKSKSVLSSDLDNLRRSIAVLRHAVGNSIAGSVLRLPSSQHHLHRDALYGRRGESSEAGILNVKADIRRMNEADVDHLGDDFEDEERLMQPVRASVMHRTRHFRQRKRRKGICSDNLLSQSFDQMFC</sequence>
<dbReference type="AlphaFoldDB" id="A0A1I9GBN9"/>
<keyword evidence="1" id="KW-0472">Membrane</keyword>
<dbReference type="EMBL" id="LN854677">
    <property type="protein sequence ID" value="CRZ21731.1"/>
    <property type="molecule type" value="Genomic_DNA"/>
</dbReference>
<protein>
    <submittedName>
        <fullName evidence="2">Bm7751</fullName>
    </submittedName>
</protein>
<organism evidence="2">
    <name type="scientific">Brugia malayi</name>
    <name type="common">Filarial nematode worm</name>
    <dbReference type="NCBI Taxonomy" id="6279"/>
    <lineage>
        <taxon>Eukaryota</taxon>
        <taxon>Metazoa</taxon>
        <taxon>Ecdysozoa</taxon>
        <taxon>Nematoda</taxon>
        <taxon>Chromadorea</taxon>
        <taxon>Rhabditida</taxon>
        <taxon>Spirurina</taxon>
        <taxon>Spiruromorpha</taxon>
        <taxon>Filarioidea</taxon>
        <taxon>Onchocercidae</taxon>
        <taxon>Brugia</taxon>
    </lineage>
</organism>